<feature type="glycosylation site" description="N-linked (GlcNAc...) asparagine" evidence="10">
    <location>
        <position position="96"/>
    </location>
</feature>
<protein>
    <recommendedName>
        <fullName evidence="3">Tartrate-resistant acid phosphatase type 5</fullName>
        <ecNumber evidence="2">3.1.3.2</ecNumber>
    </recommendedName>
    <alternativeName>
        <fullName evidence="7">Tartrate-resistant acid ATPase</fullName>
    </alternativeName>
    <alternativeName>
        <fullName evidence="6">Type 5 acid phosphatase</fullName>
    </alternativeName>
</protein>
<evidence type="ECO:0000256" key="2">
    <source>
        <dbReference type="ARBA" id="ARBA00012646"/>
    </source>
</evidence>
<evidence type="ECO:0000313" key="12">
    <source>
        <dbReference type="EMBL" id="CAG5128977.1"/>
    </source>
</evidence>
<proteinExistence type="predicted"/>
<feature type="non-terminal residue" evidence="12">
    <location>
        <position position="307"/>
    </location>
</feature>
<feature type="disulfide bond" evidence="9">
    <location>
        <begin position="141"/>
        <end position="199"/>
    </location>
</feature>
<evidence type="ECO:0000256" key="9">
    <source>
        <dbReference type="PIRSR" id="PIRSR000898-2"/>
    </source>
</evidence>
<comment type="cofactor">
    <cofactor evidence="8">
        <name>Fe cation</name>
        <dbReference type="ChEBI" id="CHEBI:24875"/>
    </cofactor>
    <text evidence="8">Binds 2 iron ions per subunit.</text>
</comment>
<comment type="caution">
    <text evidence="12">The sequence shown here is derived from an EMBL/GenBank/DDBJ whole genome shotgun (WGS) entry which is preliminary data.</text>
</comment>
<feature type="domain" description="Calcineurin-like phosphoesterase" evidence="11">
    <location>
        <begin position="7"/>
        <end position="223"/>
    </location>
</feature>
<keyword evidence="13" id="KW-1185">Reference proteome</keyword>
<feature type="binding site" evidence="8">
    <location>
        <position position="185"/>
    </location>
    <ligand>
        <name>Fe cation</name>
        <dbReference type="ChEBI" id="CHEBI:24875"/>
        <label>2</label>
    </ligand>
</feature>
<dbReference type="InterPro" id="IPR051558">
    <property type="entry name" value="Metallophosphoesterase_PAP"/>
</dbReference>
<evidence type="ECO:0000259" key="11">
    <source>
        <dbReference type="Pfam" id="PF00149"/>
    </source>
</evidence>
<dbReference type="AlphaFoldDB" id="A0A8S3ZHN7"/>
<evidence type="ECO:0000256" key="1">
    <source>
        <dbReference type="ARBA" id="ARBA00000032"/>
    </source>
</evidence>
<evidence type="ECO:0000256" key="6">
    <source>
        <dbReference type="ARBA" id="ARBA00029999"/>
    </source>
</evidence>
<feature type="binding site" evidence="8">
    <location>
        <position position="14"/>
    </location>
    <ligand>
        <name>Fe cation</name>
        <dbReference type="ChEBI" id="CHEBI:24875"/>
        <label>1</label>
    </ligand>
</feature>
<dbReference type="GO" id="GO:0045453">
    <property type="term" value="P:bone resorption"/>
    <property type="evidence" value="ECO:0007669"/>
    <property type="project" value="TreeGrafter"/>
</dbReference>
<keyword evidence="8" id="KW-0408">Iron</keyword>
<dbReference type="InterPro" id="IPR024927">
    <property type="entry name" value="Acid_PPase"/>
</dbReference>
<gene>
    <name evidence="12" type="ORF">CUNI_LOCUS14535</name>
</gene>
<reference evidence="12" key="1">
    <citation type="submission" date="2021-04" db="EMBL/GenBank/DDBJ databases">
        <authorList>
            <consortium name="Molecular Ecology Group"/>
        </authorList>
    </citation>
    <scope>NUCLEOTIDE SEQUENCE</scope>
</reference>
<evidence type="ECO:0000256" key="3">
    <source>
        <dbReference type="ARBA" id="ARBA00015822"/>
    </source>
</evidence>
<feature type="binding site" evidence="8">
    <location>
        <position position="220"/>
    </location>
    <ligand>
        <name>Fe cation</name>
        <dbReference type="ChEBI" id="CHEBI:24875"/>
        <label>2</label>
    </ligand>
</feature>
<dbReference type="GO" id="GO:0046872">
    <property type="term" value="F:metal ion binding"/>
    <property type="evidence" value="ECO:0007669"/>
    <property type="project" value="UniProtKB-KW"/>
</dbReference>
<evidence type="ECO:0000256" key="4">
    <source>
        <dbReference type="ARBA" id="ARBA00022729"/>
    </source>
</evidence>
<accession>A0A8S3ZHN7</accession>
<organism evidence="12 13">
    <name type="scientific">Candidula unifasciata</name>
    <dbReference type="NCBI Taxonomy" id="100452"/>
    <lineage>
        <taxon>Eukaryota</taxon>
        <taxon>Metazoa</taxon>
        <taxon>Spiralia</taxon>
        <taxon>Lophotrochozoa</taxon>
        <taxon>Mollusca</taxon>
        <taxon>Gastropoda</taxon>
        <taxon>Heterobranchia</taxon>
        <taxon>Euthyneura</taxon>
        <taxon>Panpulmonata</taxon>
        <taxon>Eupulmonata</taxon>
        <taxon>Stylommatophora</taxon>
        <taxon>Helicina</taxon>
        <taxon>Helicoidea</taxon>
        <taxon>Geomitridae</taxon>
        <taxon>Candidula</taxon>
    </lineage>
</organism>
<feature type="binding site" evidence="8">
    <location>
        <position position="222"/>
    </location>
    <ligand>
        <name>Fe cation</name>
        <dbReference type="ChEBI" id="CHEBI:24875"/>
        <label>1</label>
    </ligand>
</feature>
<evidence type="ECO:0000256" key="5">
    <source>
        <dbReference type="ARBA" id="ARBA00022801"/>
    </source>
</evidence>
<name>A0A8S3ZHN7_9EUPU</name>
<feature type="binding site" evidence="8">
    <location>
        <position position="52"/>
    </location>
    <ligand>
        <name>Fe cation</name>
        <dbReference type="ChEBI" id="CHEBI:24875"/>
        <label>2</label>
    </ligand>
</feature>
<keyword evidence="9" id="KW-1015">Disulfide bond</keyword>
<keyword evidence="4" id="KW-0732">Signal</keyword>
<dbReference type="EMBL" id="CAJHNH020003301">
    <property type="protein sequence ID" value="CAG5128977.1"/>
    <property type="molecule type" value="Genomic_DNA"/>
</dbReference>
<dbReference type="Pfam" id="PF00149">
    <property type="entry name" value="Metallophos"/>
    <property type="match status" value="1"/>
</dbReference>
<dbReference type="FunFam" id="3.60.21.10:FF:000062">
    <property type="entry name" value="Tartrate-resistant acid phosphatase type 5"/>
    <property type="match status" value="1"/>
</dbReference>
<dbReference type="PIRSF" id="PIRSF000898">
    <property type="entry name" value="Acid_Ptase_5"/>
    <property type="match status" value="1"/>
</dbReference>
<dbReference type="OrthoDB" id="411211at2759"/>
<dbReference type="CDD" id="cd07378">
    <property type="entry name" value="MPP_ACP5"/>
    <property type="match status" value="1"/>
</dbReference>
<evidence type="ECO:0000256" key="8">
    <source>
        <dbReference type="PIRSR" id="PIRSR000898-1"/>
    </source>
</evidence>
<comment type="catalytic activity">
    <reaction evidence="1">
        <text>a phosphate monoester + H2O = an alcohol + phosphate</text>
        <dbReference type="Rhea" id="RHEA:15017"/>
        <dbReference type="ChEBI" id="CHEBI:15377"/>
        <dbReference type="ChEBI" id="CHEBI:30879"/>
        <dbReference type="ChEBI" id="CHEBI:43474"/>
        <dbReference type="ChEBI" id="CHEBI:67140"/>
        <dbReference type="EC" id="3.1.3.2"/>
    </reaction>
</comment>
<dbReference type="GO" id="GO:0003993">
    <property type="term" value="F:acid phosphatase activity"/>
    <property type="evidence" value="ECO:0007669"/>
    <property type="project" value="UniProtKB-EC"/>
</dbReference>
<sequence length="307" mass="34869">SQAIDSLRFLVIGDMGGLDIEPYSTYYQRCTAQEMGKIADVYMPQFILELGDNFYMKGVANVHDKRFQWTFEDVYNHTSLQVPWYLVAGNHDHSGNVTAQILYSKFSKRWNFPSLYYYREFPVGTGNHTFGLIFIDTVLLCGHLDDLSTELISRPEDKHLAEEQWIFISQALQKSRADYLFVAGHYPVYSTAYHGPTKCLVDRLQPMLDKYRANGYFSGHDHNLQHLQVKSSSGGSIDYFVSGMANTVDPTAFSENKVPAGSSLFHYGHLLSRGGFLYAEATSNNLTLLFINGQGKQLYSTVIFPRK</sequence>
<dbReference type="InterPro" id="IPR029052">
    <property type="entry name" value="Metallo-depent_PP-like"/>
</dbReference>
<dbReference type="SUPFAM" id="SSF56300">
    <property type="entry name" value="Metallo-dependent phosphatases"/>
    <property type="match status" value="1"/>
</dbReference>
<dbReference type="PANTHER" id="PTHR10161">
    <property type="entry name" value="TARTRATE-RESISTANT ACID PHOSPHATASE TYPE 5"/>
    <property type="match status" value="1"/>
</dbReference>
<dbReference type="Proteomes" id="UP000678393">
    <property type="component" value="Unassembled WGS sequence"/>
</dbReference>
<feature type="binding site" evidence="8">
    <location>
        <position position="52"/>
    </location>
    <ligand>
        <name>Fe cation</name>
        <dbReference type="ChEBI" id="CHEBI:24875"/>
        <label>1</label>
    </ligand>
</feature>
<dbReference type="Gene3D" id="3.60.21.10">
    <property type="match status" value="1"/>
</dbReference>
<keyword evidence="8" id="KW-0479">Metal-binding</keyword>
<dbReference type="PANTHER" id="PTHR10161:SF14">
    <property type="entry name" value="TARTRATE-RESISTANT ACID PHOSPHATASE TYPE 5"/>
    <property type="match status" value="1"/>
</dbReference>
<dbReference type="EC" id="3.1.3.2" evidence="2"/>
<evidence type="ECO:0000256" key="10">
    <source>
        <dbReference type="PIRSR" id="PIRSR000898-3"/>
    </source>
</evidence>
<feature type="binding site" evidence="8">
    <location>
        <position position="55"/>
    </location>
    <ligand>
        <name>Fe cation</name>
        <dbReference type="ChEBI" id="CHEBI:24875"/>
        <label>1</label>
    </ligand>
</feature>
<feature type="binding site" evidence="8">
    <location>
        <position position="90"/>
    </location>
    <ligand>
        <name>Fe cation</name>
        <dbReference type="ChEBI" id="CHEBI:24875"/>
        <label>2</label>
    </ligand>
</feature>
<keyword evidence="5" id="KW-0378">Hydrolase</keyword>
<evidence type="ECO:0000313" key="13">
    <source>
        <dbReference type="Proteomes" id="UP000678393"/>
    </source>
</evidence>
<evidence type="ECO:0000256" key="7">
    <source>
        <dbReference type="ARBA" id="ARBA00031589"/>
    </source>
</evidence>
<dbReference type="InterPro" id="IPR004843">
    <property type="entry name" value="Calcineurin-like_PHP"/>
</dbReference>